<dbReference type="PROSITE" id="PS01312">
    <property type="entry name" value="SECA"/>
    <property type="match status" value="1"/>
</dbReference>
<feature type="domain" description="Helicase ATP-binding" evidence="20">
    <location>
        <begin position="177"/>
        <end position="336"/>
    </location>
</feature>
<dbReference type="GO" id="GO:0005829">
    <property type="term" value="C:cytosol"/>
    <property type="evidence" value="ECO:0007669"/>
    <property type="project" value="TreeGrafter"/>
</dbReference>
<evidence type="ECO:0000256" key="1">
    <source>
        <dbReference type="ARBA" id="ARBA00001947"/>
    </source>
</evidence>
<evidence type="ECO:0000256" key="18">
    <source>
        <dbReference type="SAM" id="Coils"/>
    </source>
</evidence>
<evidence type="ECO:0000256" key="13">
    <source>
        <dbReference type="ARBA" id="ARBA00022967"/>
    </source>
</evidence>
<keyword evidence="7" id="KW-0997">Cell inner membrane</keyword>
<evidence type="ECO:0000256" key="9">
    <source>
        <dbReference type="ARBA" id="ARBA00022741"/>
    </source>
</evidence>
<dbReference type="PANTHER" id="PTHR30612">
    <property type="entry name" value="SECA INNER MEMBRANE COMPONENT OF SEC PROTEIN SECRETION SYSTEM"/>
    <property type="match status" value="1"/>
</dbReference>
<keyword evidence="4 16" id="KW-0813">Transport</keyword>
<dbReference type="InterPro" id="IPR027417">
    <property type="entry name" value="P-loop_NTPase"/>
</dbReference>
<dbReference type="PRINTS" id="PR00906">
    <property type="entry name" value="SECA"/>
</dbReference>
<evidence type="ECO:0000256" key="10">
    <source>
        <dbReference type="ARBA" id="ARBA00022833"/>
    </source>
</evidence>
<feature type="binding site" evidence="16">
    <location>
        <position position="175"/>
    </location>
    <ligand>
        <name>ATP</name>
        <dbReference type="ChEBI" id="CHEBI:30616"/>
    </ligand>
</feature>
<dbReference type="InterPro" id="IPR020937">
    <property type="entry name" value="SecA_CS"/>
</dbReference>
<dbReference type="PROSITE" id="PS51192">
    <property type="entry name" value="HELICASE_ATP_BIND_1"/>
    <property type="match status" value="1"/>
</dbReference>
<dbReference type="SUPFAM" id="SSF52540">
    <property type="entry name" value="P-loop containing nucleoside triphosphate hydrolases"/>
    <property type="match status" value="2"/>
</dbReference>
<dbReference type="GO" id="GO:0017038">
    <property type="term" value="P:protein import"/>
    <property type="evidence" value="ECO:0007669"/>
    <property type="project" value="InterPro"/>
</dbReference>
<keyword evidence="6 16" id="KW-0963">Cytoplasm</keyword>
<evidence type="ECO:0000256" key="7">
    <source>
        <dbReference type="ARBA" id="ARBA00022519"/>
    </source>
</evidence>
<keyword evidence="5 16" id="KW-1003">Cell membrane</keyword>
<dbReference type="NCBIfam" id="NF009536">
    <property type="entry name" value="PRK12901.1"/>
    <property type="match status" value="1"/>
</dbReference>
<comment type="subunit">
    <text evidence="16">Monomer and homodimer. Part of the essential Sec protein translocation apparatus which comprises SecA, SecYEG and auxiliary proteins SecDF. Other proteins may also be involved.</text>
</comment>
<dbReference type="InterPro" id="IPR036670">
    <property type="entry name" value="SecA_X-link_sf"/>
</dbReference>
<dbReference type="SMART" id="SM00490">
    <property type="entry name" value="HELICc"/>
    <property type="match status" value="1"/>
</dbReference>
<dbReference type="STRING" id="34086.SAMN04488084_103131"/>
<dbReference type="AlphaFoldDB" id="A0A1I2DEA4"/>
<accession>A0A1I2DEA4</accession>
<evidence type="ECO:0000256" key="3">
    <source>
        <dbReference type="ARBA" id="ARBA00007650"/>
    </source>
</evidence>
<keyword evidence="14 16" id="KW-0811">Translocation</keyword>
<dbReference type="EMBL" id="FONS01000002">
    <property type="protein sequence ID" value="SFE78778.1"/>
    <property type="molecule type" value="Genomic_DNA"/>
</dbReference>
<dbReference type="Gene3D" id="1.10.3060.10">
    <property type="entry name" value="Helical scaffold and wing domains of SecA"/>
    <property type="match status" value="1"/>
</dbReference>
<dbReference type="InterPro" id="IPR036266">
    <property type="entry name" value="SecA_Wing/Scaffold_sf"/>
</dbReference>
<dbReference type="GO" id="GO:0005886">
    <property type="term" value="C:plasma membrane"/>
    <property type="evidence" value="ECO:0007669"/>
    <property type="project" value="UniProtKB-SubCell"/>
</dbReference>
<feature type="domain" description="SecA family profile" evidence="22">
    <location>
        <begin position="2"/>
        <end position="773"/>
    </location>
</feature>
<protein>
    <recommendedName>
        <fullName evidence="16 17">Protein translocase subunit SecA</fullName>
        <ecNumber evidence="16">7.4.2.8</ecNumber>
    </recommendedName>
</protein>
<comment type="similarity">
    <text evidence="3 16 17">Belongs to the SecA family.</text>
</comment>
<dbReference type="InterPro" id="IPR004027">
    <property type="entry name" value="SEC_C_motif"/>
</dbReference>
<gene>
    <name evidence="16" type="primary">secA</name>
    <name evidence="23" type="ORF">SAMN03003324_01462</name>
</gene>
<dbReference type="Pfam" id="PF21090">
    <property type="entry name" value="P-loop_SecA"/>
    <property type="match status" value="2"/>
</dbReference>
<dbReference type="Pfam" id="PF02810">
    <property type="entry name" value="SEC-C"/>
    <property type="match status" value="1"/>
</dbReference>
<dbReference type="SUPFAM" id="SSF81767">
    <property type="entry name" value="Pre-protein crosslinking domain of SecA"/>
    <property type="match status" value="1"/>
</dbReference>
<keyword evidence="11 16" id="KW-0067">ATP-binding</keyword>
<feature type="binding site" evidence="16">
    <location>
        <begin position="193"/>
        <end position="197"/>
    </location>
    <ligand>
        <name>ATP</name>
        <dbReference type="ChEBI" id="CHEBI:30616"/>
    </ligand>
</feature>
<dbReference type="EC" id="7.4.2.8" evidence="16"/>
<feature type="binding site" evidence="16">
    <location>
        <position position="695"/>
    </location>
    <ligand>
        <name>ATP</name>
        <dbReference type="ChEBI" id="CHEBI:30616"/>
    </ligand>
</feature>
<evidence type="ECO:0000259" key="22">
    <source>
        <dbReference type="PROSITE" id="PS51196"/>
    </source>
</evidence>
<evidence type="ECO:0000256" key="6">
    <source>
        <dbReference type="ARBA" id="ARBA00022490"/>
    </source>
</evidence>
<name>A0A1I2DEA4_9SPHI</name>
<dbReference type="InterPro" id="IPR014001">
    <property type="entry name" value="Helicase_ATP-bd"/>
</dbReference>
<dbReference type="SMART" id="SM00958">
    <property type="entry name" value="SecA_PP_bind"/>
    <property type="match status" value="1"/>
</dbReference>
<evidence type="ECO:0000256" key="19">
    <source>
        <dbReference type="SAM" id="MobiDB-lite"/>
    </source>
</evidence>
<evidence type="ECO:0000256" key="14">
    <source>
        <dbReference type="ARBA" id="ARBA00023010"/>
    </source>
</evidence>
<dbReference type="PANTHER" id="PTHR30612:SF0">
    <property type="entry name" value="CHLOROPLAST PROTEIN-TRANSPORTING ATPASE"/>
    <property type="match status" value="1"/>
</dbReference>
<organism evidence="23 24">
    <name type="scientific">Pedobacter antarcticus</name>
    <dbReference type="NCBI Taxonomy" id="34086"/>
    <lineage>
        <taxon>Bacteria</taxon>
        <taxon>Pseudomonadati</taxon>
        <taxon>Bacteroidota</taxon>
        <taxon>Sphingobacteriia</taxon>
        <taxon>Sphingobacteriales</taxon>
        <taxon>Sphingobacteriaceae</taxon>
        <taxon>Pedobacter</taxon>
    </lineage>
</organism>
<dbReference type="SUPFAM" id="SSF81886">
    <property type="entry name" value="Helical scaffold and wing domains of SecA"/>
    <property type="match status" value="1"/>
</dbReference>
<dbReference type="InterPro" id="IPR001650">
    <property type="entry name" value="Helicase_C-like"/>
</dbReference>
<keyword evidence="15 16" id="KW-0472">Membrane</keyword>
<evidence type="ECO:0000313" key="24">
    <source>
        <dbReference type="Proteomes" id="UP000183129"/>
    </source>
</evidence>
<keyword evidence="10" id="KW-0862">Zinc</keyword>
<dbReference type="Gene3D" id="3.90.1440.10">
    <property type="entry name" value="SecA, preprotein cross-linking domain"/>
    <property type="match status" value="1"/>
</dbReference>
<evidence type="ECO:0000256" key="2">
    <source>
        <dbReference type="ARBA" id="ARBA00004496"/>
    </source>
</evidence>
<dbReference type="GO" id="GO:0031522">
    <property type="term" value="C:cell envelope Sec protein transport complex"/>
    <property type="evidence" value="ECO:0007669"/>
    <property type="project" value="TreeGrafter"/>
</dbReference>
<evidence type="ECO:0000259" key="20">
    <source>
        <dbReference type="PROSITE" id="PS51192"/>
    </source>
</evidence>
<dbReference type="Gene3D" id="3.40.50.300">
    <property type="entry name" value="P-loop containing nucleotide triphosphate hydrolases"/>
    <property type="match status" value="2"/>
</dbReference>
<dbReference type="Pfam" id="PF07517">
    <property type="entry name" value="SecA_DEAD"/>
    <property type="match status" value="1"/>
</dbReference>
<dbReference type="FunFam" id="3.40.50.300:FF:000694">
    <property type="entry name" value="Preprotein translocase subunit SecA"/>
    <property type="match status" value="1"/>
</dbReference>
<evidence type="ECO:0000256" key="5">
    <source>
        <dbReference type="ARBA" id="ARBA00022475"/>
    </source>
</evidence>
<dbReference type="InterPro" id="IPR011115">
    <property type="entry name" value="SecA_DEAD"/>
</dbReference>
<comment type="function">
    <text evidence="16">Part of the Sec protein translocase complex. Interacts with the SecYEG preprotein conducting channel. Has a central role in coupling the hydrolysis of ATP to the transfer of proteins into and across the cell membrane, serving as an ATP-driven molecular motor driving the stepwise translocation of polypeptide chains across the membrane.</text>
</comment>
<evidence type="ECO:0000256" key="11">
    <source>
        <dbReference type="ARBA" id="ARBA00022840"/>
    </source>
</evidence>
<dbReference type="Pfam" id="PF07516">
    <property type="entry name" value="SecA_SW"/>
    <property type="match status" value="1"/>
</dbReference>
<evidence type="ECO:0000256" key="12">
    <source>
        <dbReference type="ARBA" id="ARBA00022927"/>
    </source>
</evidence>
<dbReference type="PROSITE" id="PS51194">
    <property type="entry name" value="HELICASE_CTER"/>
    <property type="match status" value="1"/>
</dbReference>
<evidence type="ECO:0000256" key="17">
    <source>
        <dbReference type="RuleBase" id="RU003874"/>
    </source>
</evidence>
<dbReference type="GO" id="GO:0005524">
    <property type="term" value="F:ATP binding"/>
    <property type="evidence" value="ECO:0007669"/>
    <property type="project" value="UniProtKB-UniRule"/>
</dbReference>
<comment type="cofactor">
    <cofactor evidence="1">
        <name>Zn(2+)</name>
        <dbReference type="ChEBI" id="CHEBI:29105"/>
    </cofactor>
</comment>
<feature type="domain" description="Helicase C-terminal" evidence="21">
    <location>
        <begin position="613"/>
        <end position="789"/>
    </location>
</feature>
<feature type="coiled-coil region" evidence="18">
    <location>
        <begin position="57"/>
        <end position="84"/>
    </location>
</feature>
<evidence type="ECO:0000256" key="15">
    <source>
        <dbReference type="ARBA" id="ARBA00023136"/>
    </source>
</evidence>
<evidence type="ECO:0000259" key="21">
    <source>
        <dbReference type="PROSITE" id="PS51194"/>
    </source>
</evidence>
<dbReference type="InterPro" id="IPR044722">
    <property type="entry name" value="SecA_SF2_C"/>
</dbReference>
<dbReference type="GO" id="GO:0006605">
    <property type="term" value="P:protein targeting"/>
    <property type="evidence" value="ECO:0007669"/>
    <property type="project" value="UniProtKB-UniRule"/>
</dbReference>
<evidence type="ECO:0000256" key="16">
    <source>
        <dbReference type="HAMAP-Rule" id="MF_01382"/>
    </source>
</evidence>
<evidence type="ECO:0000313" key="23">
    <source>
        <dbReference type="EMBL" id="SFE78778.1"/>
    </source>
</evidence>
<dbReference type="Pfam" id="PF01043">
    <property type="entry name" value="SecA_PP_bind"/>
    <property type="match status" value="1"/>
</dbReference>
<dbReference type="HAMAP" id="MF_01382">
    <property type="entry name" value="SecA"/>
    <property type="match status" value="1"/>
</dbReference>
<proteinExistence type="inferred from homology"/>
<dbReference type="InterPro" id="IPR000185">
    <property type="entry name" value="SecA"/>
</dbReference>
<dbReference type="GO" id="GO:0046872">
    <property type="term" value="F:metal ion binding"/>
    <property type="evidence" value="ECO:0007669"/>
    <property type="project" value="UniProtKB-KW"/>
</dbReference>
<keyword evidence="12 16" id="KW-0653">Protein transport</keyword>
<dbReference type="GO" id="GO:0008564">
    <property type="term" value="F:protein-exporting ATPase activity"/>
    <property type="evidence" value="ECO:0007669"/>
    <property type="project" value="UniProtKB-EC"/>
</dbReference>
<dbReference type="FunFam" id="3.40.50.300:FF:000246">
    <property type="entry name" value="Preprotein translocase subunit SecA"/>
    <property type="match status" value="1"/>
</dbReference>
<dbReference type="NCBIfam" id="TIGR00963">
    <property type="entry name" value="secA"/>
    <property type="match status" value="1"/>
</dbReference>
<dbReference type="RefSeq" id="WP_074588827.1">
    <property type="nucleotide sequence ID" value="NZ_FNGZ01000003.1"/>
</dbReference>
<dbReference type="PROSITE" id="PS51196">
    <property type="entry name" value="SECA_MOTOR_DEAD"/>
    <property type="match status" value="1"/>
</dbReference>
<evidence type="ECO:0000256" key="4">
    <source>
        <dbReference type="ARBA" id="ARBA00022448"/>
    </source>
</evidence>
<dbReference type="InterPro" id="IPR014018">
    <property type="entry name" value="SecA_motor_DEAD"/>
</dbReference>
<dbReference type="Proteomes" id="UP000183129">
    <property type="component" value="Unassembled WGS sequence"/>
</dbReference>
<keyword evidence="9 16" id="KW-0547">Nucleotide-binding</keyword>
<evidence type="ECO:0000256" key="8">
    <source>
        <dbReference type="ARBA" id="ARBA00022723"/>
    </source>
</evidence>
<comment type="catalytic activity">
    <reaction evidence="16">
        <text>ATP + H2O + cellular proteinSide 1 = ADP + phosphate + cellular proteinSide 2.</text>
        <dbReference type="EC" id="7.4.2.8"/>
    </reaction>
</comment>
<dbReference type="InterPro" id="IPR011116">
    <property type="entry name" value="SecA_Wing/Scaffold"/>
</dbReference>
<sequence length="1102" mass="124074">MLGFLTKVFGSKSERDIKAIQPLVIKINEEYAKLSSLSNDELRNKTVYFKDVIAKSLAEIDAQIAALKAEAEDQQLALAEKTALYERIDVLIKDRDKELEVVLLQLLPEAFAVVKETSRRLTENGTLEVTASAYDREYAARRSNVKIEGDKAYWANTWDAAGSTVVWNMVHYDVQLIGGIVLHSGKIAEMATGEGKTLVSTLPAYLNSLAGQGVHIVTVNDYLARRDSEWNGPLFEFHGLRVDCIDKHEPNSQERRNAYLADITYGTNNEFGFDYLRDNMSQEPGQLVQRKLHFAMVDEVDSVLIDDARTPLIISGPVPFGDQHEFHELKPRIERLVNAQKDFVSRALNEAKKSINDGRTGPDEGEGGLALLRAFRGLPKNKALIKFLSEGGNRQLLLKTENYYMADQSKNMPKVDAELYFHIDEKNNQVELTEKGIELITKSGEDEHFFVLPDVGTEIAEIEKSALSSEDKIARKDELMRDYSIKAERVHSVNQLLKAYTLFEMDVEYIIDEGKIKIVDEQTGRIMDGRRYSDGLHQAIEAKENVKVEDASQTYATVTLQNFFRMYHKLCGMTGTATTESGEFWSIYKLDVVEIPTNRVMSRIDHQDYVYRTVREKYNAVAEEIVKLTQAGRPVLVGTTSVEISELLSRMLKLRGIKHNVLNAKMHQKEADIVAEAGQAGTVTIATNMAGRGTDIKLGAGVKDAGGLAIVGTERHESRRVDRQLRGRAGRQGDPGSSQFFVSLEDNLMRLFGSERISNIMVKMGIEDGEVIQHSMITKSIERAQKKVEENNFGIRKRLLEYDDVMNSQRSVIYAKRKNALFGERLDVDMNNMVFDVAEDVVTEYKEEGNYEGFKLEVIKNFSLDTAITDQEFSSRSVHILTDKLFEEATAFYNRKSDAIISQAMPVLTQVFEERGDHIEQIVVPFTDGIRSIQVPVELKKAIANNGREVTKSFEKTIVLALIDESWKEHLREMDELKQSVQNAVYEQKDPLIIYKMEAFNLFKNMLNAVNKEVVSFLYKGGIPGQQEADDVREAQAPQPVSNKIQATKPEFASAGSSEGQFEDTREQAPQQPIRKEVTAGRNDLCPCGSGRKFKNCHGAGL</sequence>
<dbReference type="CDD" id="cd18803">
    <property type="entry name" value="SF2_C_secA"/>
    <property type="match status" value="1"/>
</dbReference>
<dbReference type="GO" id="GO:0065002">
    <property type="term" value="P:intracellular protein transmembrane transport"/>
    <property type="evidence" value="ECO:0007669"/>
    <property type="project" value="UniProtKB-UniRule"/>
</dbReference>
<dbReference type="CDD" id="cd17928">
    <property type="entry name" value="DEXDc_SecA"/>
    <property type="match status" value="1"/>
</dbReference>
<keyword evidence="13 16" id="KW-1278">Translocase</keyword>
<keyword evidence="8" id="KW-0479">Metal-binding</keyword>
<dbReference type="InterPro" id="IPR011130">
    <property type="entry name" value="SecA_preprotein_X-link_dom"/>
</dbReference>
<feature type="region of interest" description="Disordered" evidence="19">
    <location>
        <begin position="1029"/>
        <end position="1082"/>
    </location>
</feature>
<dbReference type="SMART" id="SM00957">
    <property type="entry name" value="SecA_DEAD"/>
    <property type="match status" value="1"/>
</dbReference>
<comment type="subcellular location">
    <subcellularLocation>
        <location evidence="16">Cell membrane</location>
        <topology evidence="16">Peripheral membrane protein</topology>
        <orientation evidence="16">Cytoplasmic side</orientation>
    </subcellularLocation>
    <subcellularLocation>
        <location evidence="2 16">Cytoplasm</location>
    </subcellularLocation>
    <text evidence="16">Distribution is 50-50.</text>
</comment>
<dbReference type="GO" id="GO:0043952">
    <property type="term" value="P:protein transport by the Sec complex"/>
    <property type="evidence" value="ECO:0007669"/>
    <property type="project" value="TreeGrafter"/>
</dbReference>
<keyword evidence="18" id="KW-0175">Coiled coil</keyword>
<reference evidence="23 24" key="1">
    <citation type="submission" date="2016-10" db="EMBL/GenBank/DDBJ databases">
        <authorList>
            <person name="de Groot N.N."/>
        </authorList>
    </citation>
    <scope>NUCLEOTIDE SEQUENCE [LARGE SCALE GENOMIC DNA]</scope>
    <source>
        <strain evidence="23 24">ATCC 51969</strain>
    </source>
</reference>